<reference evidence="1" key="1">
    <citation type="submission" date="2023-03" db="EMBL/GenBank/DDBJ databases">
        <title>Actinorhabdospora filicis NBRC 111898.</title>
        <authorList>
            <person name="Ichikawa N."/>
            <person name="Sato H."/>
            <person name="Tonouchi N."/>
        </authorList>
    </citation>
    <scope>NUCLEOTIDE SEQUENCE</scope>
    <source>
        <strain evidence="1">NBRC 111898</strain>
    </source>
</reference>
<dbReference type="RefSeq" id="WP_285665654.1">
    <property type="nucleotide sequence ID" value="NZ_BSTX01000004.1"/>
</dbReference>
<dbReference type="InterPro" id="IPR029058">
    <property type="entry name" value="AB_hydrolase_fold"/>
</dbReference>
<evidence type="ECO:0008006" key="3">
    <source>
        <dbReference type="Google" id="ProtNLM"/>
    </source>
</evidence>
<comment type="caution">
    <text evidence="1">The sequence shown here is derived from an EMBL/GenBank/DDBJ whole genome shotgun (WGS) entry which is preliminary data.</text>
</comment>
<protein>
    <recommendedName>
        <fullName evidence="3">Alpha/beta hydrolase</fullName>
    </recommendedName>
</protein>
<name>A0A9W6SR64_9ACTN</name>
<accession>A0A9W6SR64</accession>
<proteinExistence type="predicted"/>
<keyword evidence="2" id="KW-1185">Reference proteome</keyword>
<gene>
    <name evidence="1" type="ORF">Afil01_52820</name>
</gene>
<dbReference type="SUPFAM" id="SSF53474">
    <property type="entry name" value="alpha/beta-Hydrolases"/>
    <property type="match status" value="1"/>
</dbReference>
<evidence type="ECO:0000313" key="1">
    <source>
        <dbReference type="EMBL" id="GLZ80475.1"/>
    </source>
</evidence>
<evidence type="ECO:0000313" key="2">
    <source>
        <dbReference type="Proteomes" id="UP001165079"/>
    </source>
</evidence>
<organism evidence="1 2">
    <name type="scientific">Actinorhabdospora filicis</name>
    <dbReference type="NCBI Taxonomy" id="1785913"/>
    <lineage>
        <taxon>Bacteria</taxon>
        <taxon>Bacillati</taxon>
        <taxon>Actinomycetota</taxon>
        <taxon>Actinomycetes</taxon>
        <taxon>Micromonosporales</taxon>
        <taxon>Micromonosporaceae</taxon>
        <taxon>Actinorhabdospora</taxon>
    </lineage>
</organism>
<dbReference type="Proteomes" id="UP001165079">
    <property type="component" value="Unassembled WGS sequence"/>
</dbReference>
<dbReference type="AlphaFoldDB" id="A0A9W6SR64"/>
<sequence length="182" mass="19080">MTRRVLVVPGGMNGPMVPTLAFPAEAAARRGGELVPLWWTRADPSVPAIADPADAPAFAEVDLARWFAEHGPSRPLVIGRSLGSFAAAHAARWGCPAIWMNPLLHREEVVAGLRAATAPALLVGGTADRSWNPGLARELSPRVHEVAEADHGLIVPGPLTASVTALAGVVAAVEDFLDEIWG</sequence>
<dbReference type="Gene3D" id="3.40.50.1820">
    <property type="entry name" value="alpha/beta hydrolase"/>
    <property type="match status" value="1"/>
</dbReference>
<dbReference type="EMBL" id="BSTX01000004">
    <property type="protein sequence ID" value="GLZ80475.1"/>
    <property type="molecule type" value="Genomic_DNA"/>
</dbReference>